<dbReference type="Proteomes" id="UP001233999">
    <property type="component" value="Unassembled WGS sequence"/>
</dbReference>
<protein>
    <recommendedName>
        <fullName evidence="1">CRAL-TRIO domain-containing protein</fullName>
    </recommendedName>
</protein>
<dbReference type="InterPro" id="IPR036273">
    <property type="entry name" value="CRAL/TRIO_N_dom_sf"/>
</dbReference>
<feature type="domain" description="CRAL-TRIO" evidence="1">
    <location>
        <begin position="156"/>
        <end position="252"/>
    </location>
</feature>
<dbReference type="AlphaFoldDB" id="A0AAD8EAX0"/>
<dbReference type="InterPro" id="IPR036865">
    <property type="entry name" value="CRAL-TRIO_dom_sf"/>
</dbReference>
<dbReference type="SUPFAM" id="SSF46938">
    <property type="entry name" value="CRAL/TRIO N-terminal domain"/>
    <property type="match status" value="1"/>
</dbReference>
<sequence>MALPPPSNEVVEYVRTSAGVNEKRIQDAVKNLKDWLKLQPHLPHDYDEGRLERRYIWCKASLERTKSSLDMYYTIRGAVPEVLCNRDPMQNWFKQITSLSYCLPLPRLTEECHRIVLLGNLDSDATNFNILDVFKLIFMIGDVRFSEDCCVADEYVVDMSTFKLGHISKITITAMKKLEVCAMKAYSARIKGIHYVNVPQYADIVINFTRAVMKPKIAARIHVHQKGFESLHEKIDKKVLPEEYGGEAGSIKDLWDTWKEKLESYRSWFLEQDKLITDESKRPGKKIDAGDIFGFEGSFRQLTVD</sequence>
<dbReference type="PANTHER" id="PTHR10174:SF224">
    <property type="entry name" value="RETINOL-BINDING PROTEIN PINTA"/>
    <property type="match status" value="1"/>
</dbReference>
<evidence type="ECO:0000313" key="2">
    <source>
        <dbReference type="EMBL" id="KAJ9583062.1"/>
    </source>
</evidence>
<dbReference type="CDD" id="cd00170">
    <property type="entry name" value="SEC14"/>
    <property type="match status" value="1"/>
</dbReference>
<dbReference type="Gene3D" id="3.40.525.10">
    <property type="entry name" value="CRAL-TRIO lipid binding domain"/>
    <property type="match status" value="1"/>
</dbReference>
<accession>A0AAD8EAX0</accession>
<dbReference type="PROSITE" id="PS50191">
    <property type="entry name" value="CRAL_TRIO"/>
    <property type="match status" value="1"/>
</dbReference>
<keyword evidence="3" id="KW-1185">Reference proteome</keyword>
<dbReference type="EMBL" id="JASPKZ010007680">
    <property type="protein sequence ID" value="KAJ9583062.1"/>
    <property type="molecule type" value="Genomic_DNA"/>
</dbReference>
<dbReference type="SUPFAM" id="SSF52087">
    <property type="entry name" value="CRAL/TRIO domain"/>
    <property type="match status" value="1"/>
</dbReference>
<reference evidence="2" key="2">
    <citation type="submission" date="2023-05" db="EMBL/GenBank/DDBJ databases">
        <authorList>
            <person name="Fouks B."/>
        </authorList>
    </citation>
    <scope>NUCLEOTIDE SEQUENCE</scope>
    <source>
        <strain evidence="2">Stay&amp;Tobe</strain>
        <tissue evidence="2">Testes</tissue>
    </source>
</reference>
<dbReference type="Gene3D" id="1.20.5.1200">
    <property type="entry name" value="Alpha-tocopherol transfer"/>
    <property type="match status" value="1"/>
</dbReference>
<dbReference type="Pfam" id="PF00650">
    <property type="entry name" value="CRAL_TRIO"/>
    <property type="match status" value="1"/>
</dbReference>
<dbReference type="GO" id="GO:0016020">
    <property type="term" value="C:membrane"/>
    <property type="evidence" value="ECO:0007669"/>
    <property type="project" value="TreeGrafter"/>
</dbReference>
<evidence type="ECO:0000313" key="3">
    <source>
        <dbReference type="Proteomes" id="UP001233999"/>
    </source>
</evidence>
<proteinExistence type="predicted"/>
<dbReference type="GO" id="GO:1902936">
    <property type="term" value="F:phosphatidylinositol bisphosphate binding"/>
    <property type="evidence" value="ECO:0007669"/>
    <property type="project" value="TreeGrafter"/>
</dbReference>
<comment type="caution">
    <text evidence="2">The sequence shown here is derived from an EMBL/GenBank/DDBJ whole genome shotgun (WGS) entry which is preliminary data.</text>
</comment>
<evidence type="ECO:0000259" key="1">
    <source>
        <dbReference type="PROSITE" id="PS50191"/>
    </source>
</evidence>
<name>A0AAD8EAX0_DIPPU</name>
<dbReference type="InterPro" id="IPR001251">
    <property type="entry name" value="CRAL-TRIO_dom"/>
</dbReference>
<dbReference type="PRINTS" id="PR00180">
    <property type="entry name" value="CRETINALDHBP"/>
</dbReference>
<reference evidence="2" key="1">
    <citation type="journal article" date="2023" name="IScience">
        <title>Live-bearing cockroach genome reveals convergent evolutionary mechanisms linked to viviparity in insects and beyond.</title>
        <authorList>
            <person name="Fouks B."/>
            <person name="Harrison M.C."/>
            <person name="Mikhailova A.A."/>
            <person name="Marchal E."/>
            <person name="English S."/>
            <person name="Carruthers M."/>
            <person name="Jennings E.C."/>
            <person name="Chiamaka E.L."/>
            <person name="Frigard R.A."/>
            <person name="Pippel M."/>
            <person name="Attardo G.M."/>
            <person name="Benoit J.B."/>
            <person name="Bornberg-Bauer E."/>
            <person name="Tobe S.S."/>
        </authorList>
    </citation>
    <scope>NUCLEOTIDE SEQUENCE</scope>
    <source>
        <strain evidence="2">Stay&amp;Tobe</strain>
    </source>
</reference>
<gene>
    <name evidence="2" type="ORF">L9F63_022584</name>
</gene>
<organism evidence="2 3">
    <name type="scientific">Diploptera punctata</name>
    <name type="common">Pacific beetle cockroach</name>
    <dbReference type="NCBI Taxonomy" id="6984"/>
    <lineage>
        <taxon>Eukaryota</taxon>
        <taxon>Metazoa</taxon>
        <taxon>Ecdysozoa</taxon>
        <taxon>Arthropoda</taxon>
        <taxon>Hexapoda</taxon>
        <taxon>Insecta</taxon>
        <taxon>Pterygota</taxon>
        <taxon>Neoptera</taxon>
        <taxon>Polyneoptera</taxon>
        <taxon>Dictyoptera</taxon>
        <taxon>Blattodea</taxon>
        <taxon>Blaberoidea</taxon>
        <taxon>Blaberidae</taxon>
        <taxon>Diplopterinae</taxon>
        <taxon>Diploptera</taxon>
    </lineage>
</organism>
<dbReference type="PANTHER" id="PTHR10174">
    <property type="entry name" value="ALPHA-TOCOPHEROL TRANSFER PROTEIN-RELATED"/>
    <property type="match status" value="1"/>
</dbReference>